<dbReference type="EMBL" id="FQVB01000024">
    <property type="protein sequence ID" value="SHF68048.1"/>
    <property type="molecule type" value="Genomic_DNA"/>
</dbReference>
<sequence length="289" mass="32487">MVPGLVSVIIPTHNRARMVREAVESVLAQKDARFELIVVDDGSTDETPEALGPHRDRLRFIRQENRGVSAARNRGIQVARGEWIAFLDSDDLWLPGKLRAQLSFFEEHPDLLICQTEEVWIRNGRRWNPKKYHAKPSGYCFGRLLERCLVSPSAVMIHRRVLNEVGLFDETLPACEDYDLWLRIGCRRPIGLVPEPLVIKRGGHPDQLSATVPALDRYRIRAIAKILETEDLTAELRVQAVAALQAKARIYAQGCLKRGRSEEARAVLSLAARYGTSNSHGSPCSNPRG</sequence>
<keyword evidence="3" id="KW-1185">Reference proteome</keyword>
<proteinExistence type="predicted"/>
<name>A0A1M5DLZ5_9BACT</name>
<evidence type="ECO:0000259" key="1">
    <source>
        <dbReference type="Pfam" id="PF00535"/>
    </source>
</evidence>
<dbReference type="InterPro" id="IPR001173">
    <property type="entry name" value="Glyco_trans_2-like"/>
</dbReference>
<dbReference type="AlphaFoldDB" id="A0A1M5DLZ5"/>
<dbReference type="PANTHER" id="PTHR43685">
    <property type="entry name" value="GLYCOSYLTRANSFERASE"/>
    <property type="match status" value="1"/>
</dbReference>
<dbReference type="Gene3D" id="3.90.550.10">
    <property type="entry name" value="Spore Coat Polysaccharide Biosynthesis Protein SpsA, Chain A"/>
    <property type="match status" value="1"/>
</dbReference>
<protein>
    <submittedName>
        <fullName evidence="2">Glycosyl transferase family 2</fullName>
    </submittedName>
</protein>
<feature type="domain" description="Glycosyltransferase 2-like" evidence="1">
    <location>
        <begin position="7"/>
        <end position="143"/>
    </location>
</feature>
<dbReference type="STRING" id="1121391.SAMN02745206_02460"/>
<dbReference type="RefSeq" id="WP_073039896.1">
    <property type="nucleotide sequence ID" value="NZ_FQVB01000024.1"/>
</dbReference>
<reference evidence="3" key="1">
    <citation type="submission" date="2016-11" db="EMBL/GenBank/DDBJ databases">
        <authorList>
            <person name="Varghese N."/>
            <person name="Submissions S."/>
        </authorList>
    </citation>
    <scope>NUCLEOTIDE SEQUENCE [LARGE SCALE GENOMIC DNA]</scope>
    <source>
        <strain evidence="3">DSM 9756</strain>
    </source>
</reference>
<organism evidence="2 3">
    <name type="scientific">Desulfacinum infernum DSM 9756</name>
    <dbReference type="NCBI Taxonomy" id="1121391"/>
    <lineage>
        <taxon>Bacteria</taxon>
        <taxon>Pseudomonadati</taxon>
        <taxon>Thermodesulfobacteriota</taxon>
        <taxon>Syntrophobacteria</taxon>
        <taxon>Syntrophobacterales</taxon>
        <taxon>Syntrophobacteraceae</taxon>
        <taxon>Desulfacinum</taxon>
    </lineage>
</organism>
<dbReference type="Pfam" id="PF00535">
    <property type="entry name" value="Glycos_transf_2"/>
    <property type="match status" value="1"/>
</dbReference>
<dbReference type="Proteomes" id="UP000184076">
    <property type="component" value="Unassembled WGS sequence"/>
</dbReference>
<dbReference type="SUPFAM" id="SSF53448">
    <property type="entry name" value="Nucleotide-diphospho-sugar transferases"/>
    <property type="match status" value="1"/>
</dbReference>
<keyword evidence="2" id="KW-0808">Transferase</keyword>
<dbReference type="InterPro" id="IPR029044">
    <property type="entry name" value="Nucleotide-diphossugar_trans"/>
</dbReference>
<accession>A0A1M5DLZ5</accession>
<evidence type="ECO:0000313" key="2">
    <source>
        <dbReference type="EMBL" id="SHF68048.1"/>
    </source>
</evidence>
<evidence type="ECO:0000313" key="3">
    <source>
        <dbReference type="Proteomes" id="UP000184076"/>
    </source>
</evidence>
<dbReference type="GO" id="GO:0016740">
    <property type="term" value="F:transferase activity"/>
    <property type="evidence" value="ECO:0007669"/>
    <property type="project" value="UniProtKB-KW"/>
</dbReference>
<dbReference type="OrthoDB" id="5291101at2"/>
<dbReference type="InterPro" id="IPR050834">
    <property type="entry name" value="Glycosyltransf_2"/>
</dbReference>
<dbReference type="PANTHER" id="PTHR43685:SF2">
    <property type="entry name" value="GLYCOSYLTRANSFERASE 2-LIKE DOMAIN-CONTAINING PROTEIN"/>
    <property type="match status" value="1"/>
</dbReference>
<gene>
    <name evidence="2" type="ORF">SAMN02745206_02460</name>
</gene>